<dbReference type="AlphaFoldDB" id="A0A1Y2EGT2"/>
<reference evidence="7 8" key="1">
    <citation type="submission" date="2016-07" db="EMBL/GenBank/DDBJ databases">
        <title>Pervasive Adenine N6-methylation of Active Genes in Fungi.</title>
        <authorList>
            <consortium name="DOE Joint Genome Institute"/>
            <person name="Mondo S.J."/>
            <person name="Dannebaum R.O."/>
            <person name="Kuo R.C."/>
            <person name="Labutti K."/>
            <person name="Haridas S."/>
            <person name="Kuo A."/>
            <person name="Salamov A."/>
            <person name="Ahrendt S.R."/>
            <person name="Lipzen A."/>
            <person name="Sullivan W."/>
            <person name="Andreopoulos W.B."/>
            <person name="Clum A."/>
            <person name="Lindquist E."/>
            <person name="Daum C."/>
            <person name="Ramamoorthy G.K."/>
            <person name="Gryganskyi A."/>
            <person name="Culley D."/>
            <person name="Magnuson J.K."/>
            <person name="James T.Y."/>
            <person name="O'Malley M.A."/>
            <person name="Stajich J.E."/>
            <person name="Spatafora J.W."/>
            <person name="Visel A."/>
            <person name="Grigoriev I.V."/>
        </authorList>
    </citation>
    <scope>NUCLEOTIDE SEQUENCE [LARGE SCALE GENOMIC DNA]</scope>
    <source>
        <strain evidence="7 8">62-1032</strain>
    </source>
</reference>
<keyword evidence="4 7" id="KW-0808">Transferase</keyword>
<dbReference type="SUPFAM" id="SSF53383">
    <property type="entry name" value="PLP-dependent transferases"/>
    <property type="match status" value="1"/>
</dbReference>
<keyword evidence="3 7" id="KW-0032">Aminotransferase</keyword>
<dbReference type="STRING" id="106004.A0A1Y2EGT2"/>
<sequence>MTVPAPSTVAVESIDLSHHINSTSKARQPSPLKDLLKYMVEPGMCSLAGGLPHPTLFPFQEATINAYPATADLAIDAPTPAASDLLPLSILKYGAKGDDLATTLQYGLSNGHPSLVKFAREFTNELFTPARQDYEILLNNGNTDGWNKIVGLLCEPGDYLLTEEYTFTSAQGVWIPQGIKAAPVKMDEHGMRSDHLRQTLAEWETKMPGVKRPHVMYIVPVGSNPTGSTMPAKRRQEIYNICVEFDVVIVEDDPYTFLQFPRYDLNAPSALVAQTAEQFKTSLVPSFLKYDTQGRVIRMDTFSKTIAPGSRVGYFIANPLFTERLLRGTEVETQAPSGWSQIILSKLLWNWGIEGFLTWLSNLRDQYQHRRDQMIDAFARLYDLRPASSTSVPGAEGLVAFAKGTETPIFSFVPPTGGMFIWARFYLNNSPRYAIYANEEDPEQAFMTDLWKELAAASVLLVPGAYYSPWQGKDKVTTATRGEEANIGYFRLTYAMNTVRHENEQGLERMSKVLQKVWGL</sequence>
<comment type="cofactor">
    <cofactor evidence="1">
        <name>pyridoxal 5'-phosphate</name>
        <dbReference type="ChEBI" id="CHEBI:597326"/>
    </cofactor>
</comment>
<evidence type="ECO:0000313" key="8">
    <source>
        <dbReference type="Proteomes" id="UP000193467"/>
    </source>
</evidence>
<gene>
    <name evidence="7" type="ORF">BCR35DRAFT_307857</name>
</gene>
<dbReference type="GO" id="GO:0009074">
    <property type="term" value="P:aromatic amino acid family catabolic process"/>
    <property type="evidence" value="ECO:0007669"/>
    <property type="project" value="TreeGrafter"/>
</dbReference>
<evidence type="ECO:0000256" key="1">
    <source>
        <dbReference type="ARBA" id="ARBA00001933"/>
    </source>
</evidence>
<keyword evidence="8" id="KW-1185">Reference proteome</keyword>
<dbReference type="GO" id="GO:0030170">
    <property type="term" value="F:pyridoxal phosphate binding"/>
    <property type="evidence" value="ECO:0007669"/>
    <property type="project" value="InterPro"/>
</dbReference>
<evidence type="ECO:0000256" key="4">
    <source>
        <dbReference type="ARBA" id="ARBA00022679"/>
    </source>
</evidence>
<dbReference type="GO" id="GO:0006571">
    <property type="term" value="P:tyrosine biosynthetic process"/>
    <property type="evidence" value="ECO:0007669"/>
    <property type="project" value="TreeGrafter"/>
</dbReference>
<dbReference type="Pfam" id="PF00155">
    <property type="entry name" value="Aminotran_1_2"/>
    <property type="match status" value="1"/>
</dbReference>
<dbReference type="FunCoup" id="A0A1Y2EGT2">
    <property type="interactions" value="139"/>
</dbReference>
<dbReference type="PANTHER" id="PTHR42790">
    <property type="entry name" value="AMINOTRANSFERASE"/>
    <property type="match status" value="1"/>
</dbReference>
<dbReference type="InterPro" id="IPR015421">
    <property type="entry name" value="PyrdxlP-dep_Trfase_major"/>
</dbReference>
<dbReference type="OrthoDB" id="691673at2759"/>
<name>A0A1Y2EGT2_9BASI</name>
<evidence type="ECO:0000259" key="6">
    <source>
        <dbReference type="Pfam" id="PF00155"/>
    </source>
</evidence>
<dbReference type="GO" id="GO:0047536">
    <property type="term" value="F:2-aminoadipate transaminase activity"/>
    <property type="evidence" value="ECO:0007669"/>
    <property type="project" value="TreeGrafter"/>
</dbReference>
<evidence type="ECO:0000256" key="2">
    <source>
        <dbReference type="ARBA" id="ARBA00007441"/>
    </source>
</evidence>
<dbReference type="GO" id="GO:0008793">
    <property type="term" value="F:aromatic-amino-acid transaminase activity"/>
    <property type="evidence" value="ECO:0007669"/>
    <property type="project" value="TreeGrafter"/>
</dbReference>
<dbReference type="Proteomes" id="UP000193467">
    <property type="component" value="Unassembled WGS sequence"/>
</dbReference>
<comment type="caution">
    <text evidence="7">The sequence shown here is derived from an EMBL/GenBank/DDBJ whole genome shotgun (WGS) entry which is preliminary data.</text>
</comment>
<feature type="domain" description="Aminotransferase class I/classII large" evidence="6">
    <location>
        <begin position="95"/>
        <end position="389"/>
    </location>
</feature>
<dbReference type="InterPro" id="IPR004839">
    <property type="entry name" value="Aminotransferase_I/II_large"/>
</dbReference>
<protein>
    <submittedName>
        <fullName evidence="7">Aromatic aminotransferase Aro8</fullName>
    </submittedName>
</protein>
<dbReference type="InterPro" id="IPR050859">
    <property type="entry name" value="Class-I_PLP-dep_aminotransf"/>
</dbReference>
<evidence type="ECO:0000256" key="5">
    <source>
        <dbReference type="ARBA" id="ARBA00022898"/>
    </source>
</evidence>
<evidence type="ECO:0000313" key="7">
    <source>
        <dbReference type="EMBL" id="ORY70789.1"/>
    </source>
</evidence>
<keyword evidence="5" id="KW-0663">Pyridoxal phosphate</keyword>
<dbReference type="InParanoid" id="A0A1Y2EGT2"/>
<comment type="similarity">
    <text evidence="2">Belongs to the class-I pyridoxal-phosphate-dependent aminotransferase family.</text>
</comment>
<dbReference type="Gene3D" id="3.40.640.10">
    <property type="entry name" value="Type I PLP-dependent aspartate aminotransferase-like (Major domain)"/>
    <property type="match status" value="1"/>
</dbReference>
<dbReference type="PANTHER" id="PTHR42790:SF21">
    <property type="entry name" value="AROMATIC_AMINOADIPATE AMINOTRANSFERASE 1"/>
    <property type="match status" value="1"/>
</dbReference>
<evidence type="ECO:0000256" key="3">
    <source>
        <dbReference type="ARBA" id="ARBA00022576"/>
    </source>
</evidence>
<dbReference type="GO" id="GO:0019878">
    <property type="term" value="P:lysine biosynthetic process via aminoadipic acid"/>
    <property type="evidence" value="ECO:0007669"/>
    <property type="project" value="TreeGrafter"/>
</dbReference>
<proteinExistence type="inferred from homology"/>
<organism evidence="7 8">
    <name type="scientific">Leucosporidium creatinivorum</name>
    <dbReference type="NCBI Taxonomy" id="106004"/>
    <lineage>
        <taxon>Eukaryota</taxon>
        <taxon>Fungi</taxon>
        <taxon>Dikarya</taxon>
        <taxon>Basidiomycota</taxon>
        <taxon>Pucciniomycotina</taxon>
        <taxon>Microbotryomycetes</taxon>
        <taxon>Leucosporidiales</taxon>
        <taxon>Leucosporidium</taxon>
    </lineage>
</organism>
<dbReference type="InterPro" id="IPR015424">
    <property type="entry name" value="PyrdxlP-dep_Trfase"/>
</dbReference>
<dbReference type="CDD" id="cd00609">
    <property type="entry name" value="AAT_like"/>
    <property type="match status" value="1"/>
</dbReference>
<dbReference type="EMBL" id="MCGR01000054">
    <property type="protein sequence ID" value="ORY70789.1"/>
    <property type="molecule type" value="Genomic_DNA"/>
</dbReference>
<accession>A0A1Y2EGT2</accession>